<accession>A0A8T2A8S2</accession>
<proteinExistence type="predicted"/>
<dbReference type="InterPro" id="IPR004252">
    <property type="entry name" value="Probable_transposase_24"/>
</dbReference>
<dbReference type="Proteomes" id="UP000694240">
    <property type="component" value="Chromosome 9"/>
</dbReference>
<protein>
    <submittedName>
        <fullName evidence="2">Putative transposase Ptta/En/Spm plant</fullName>
    </submittedName>
</protein>
<keyword evidence="3" id="KW-1185">Reference proteome</keyword>
<dbReference type="AlphaFoldDB" id="A0A8T2A8S2"/>
<dbReference type="EMBL" id="JAEFBK010000009">
    <property type="protein sequence ID" value="KAG7568101.1"/>
    <property type="molecule type" value="Genomic_DNA"/>
</dbReference>
<reference evidence="2 3" key="1">
    <citation type="submission" date="2020-12" db="EMBL/GenBank/DDBJ databases">
        <title>Concerted genomic and epigenomic changes stabilize Arabidopsis allopolyploids.</title>
        <authorList>
            <person name="Chen Z."/>
        </authorList>
    </citation>
    <scope>NUCLEOTIDE SEQUENCE [LARGE SCALE GENOMIC DNA]</scope>
    <source>
        <strain evidence="2">Allo738</strain>
        <tissue evidence="2">Leaf</tissue>
    </source>
</reference>
<feature type="compositionally biased region" description="Polar residues" evidence="1">
    <location>
        <begin position="29"/>
        <end position="38"/>
    </location>
</feature>
<dbReference type="Pfam" id="PF03004">
    <property type="entry name" value="Transposase_24"/>
    <property type="match status" value="1"/>
</dbReference>
<name>A0A8T2A8S2_9BRAS</name>
<feature type="region of interest" description="Disordered" evidence="1">
    <location>
        <begin position="1"/>
        <end position="39"/>
    </location>
</feature>
<evidence type="ECO:0000313" key="3">
    <source>
        <dbReference type="Proteomes" id="UP000694240"/>
    </source>
</evidence>
<organism evidence="2 3">
    <name type="scientific">Arabidopsis thaliana x Arabidopsis arenosa</name>
    <dbReference type="NCBI Taxonomy" id="1240361"/>
    <lineage>
        <taxon>Eukaryota</taxon>
        <taxon>Viridiplantae</taxon>
        <taxon>Streptophyta</taxon>
        <taxon>Embryophyta</taxon>
        <taxon>Tracheophyta</taxon>
        <taxon>Spermatophyta</taxon>
        <taxon>Magnoliopsida</taxon>
        <taxon>eudicotyledons</taxon>
        <taxon>Gunneridae</taxon>
        <taxon>Pentapetalae</taxon>
        <taxon>rosids</taxon>
        <taxon>malvids</taxon>
        <taxon>Brassicales</taxon>
        <taxon>Brassicaceae</taxon>
        <taxon>Camelineae</taxon>
        <taxon>Arabidopsis</taxon>
    </lineage>
</organism>
<evidence type="ECO:0000256" key="1">
    <source>
        <dbReference type="SAM" id="MobiDB-lite"/>
    </source>
</evidence>
<comment type="caution">
    <text evidence="2">The sequence shown here is derived from an EMBL/GenBank/DDBJ whole genome shotgun (WGS) entry which is preliminary data.</text>
</comment>
<sequence length="366" mass="41787">MDQNLLGSSSQQMSDSPTDAGEPSRVPETPTNGQSSTDPADLLTLDQLLRSAGRASLIKLDPRRMNGDGWFEYTKGITKAVKKIVESDFKEVAPNWSTLSSDTKLRWFKAFAQKYNWRYEITTLVQHEFETLCASRLLGYVHEWKKAWKQDKGKPQWMLNSVWIGLIAFWENEKSIKRSKTNSKNKKSDRGGLGIAKHTCGSMPYVRRREEMRDKVTGELPDMVTFMEATHKRKSDGVFVCKKAQLIAKKCRNMEHQILSQRDNDDGDTLDTNHLTQEEIDAIYQGKGKKFGYGSIPEADPSVDASPNYEEMYLETQEKLQKSDQVIEGMLLKFKDVDFWITMMQNKFPNEVPPSMITTMNTNGGL</sequence>
<feature type="compositionally biased region" description="Polar residues" evidence="1">
    <location>
        <begin position="1"/>
        <end position="17"/>
    </location>
</feature>
<evidence type="ECO:0000313" key="2">
    <source>
        <dbReference type="EMBL" id="KAG7568101.1"/>
    </source>
</evidence>
<gene>
    <name evidence="2" type="ORF">ISN45_Aa04g009390</name>
</gene>